<organism evidence="1">
    <name type="scientific">Zea mays</name>
    <name type="common">Maize</name>
    <dbReference type="NCBI Taxonomy" id="4577"/>
    <lineage>
        <taxon>Eukaryota</taxon>
        <taxon>Viridiplantae</taxon>
        <taxon>Streptophyta</taxon>
        <taxon>Embryophyta</taxon>
        <taxon>Tracheophyta</taxon>
        <taxon>Spermatophyta</taxon>
        <taxon>Magnoliopsida</taxon>
        <taxon>Liliopsida</taxon>
        <taxon>Poales</taxon>
        <taxon>Poaceae</taxon>
        <taxon>PACMAD clade</taxon>
        <taxon>Panicoideae</taxon>
        <taxon>Andropogonodae</taxon>
        <taxon>Andropogoneae</taxon>
        <taxon>Tripsacinae</taxon>
        <taxon>Zea</taxon>
    </lineage>
</organism>
<dbReference type="EMBL" id="BT083753">
    <property type="protein sequence ID" value="ACR34106.1"/>
    <property type="molecule type" value="mRNA"/>
</dbReference>
<reference evidence="1" key="1">
    <citation type="journal article" date="2009" name="PLoS Genet.">
        <title>Sequencing, mapping, and analysis of 27,455 maize full-length cDNAs.</title>
        <authorList>
            <person name="Soderlund C."/>
            <person name="Descour A."/>
            <person name="Kudrna D."/>
            <person name="Bomhoff M."/>
            <person name="Boyd L."/>
            <person name="Currie J."/>
            <person name="Angelova A."/>
            <person name="Collura K."/>
            <person name="Wissotski M."/>
            <person name="Ashley E."/>
            <person name="Morrow D."/>
            <person name="Fernandes J."/>
            <person name="Walbot V."/>
            <person name="Yu Y."/>
        </authorList>
    </citation>
    <scope>NUCLEOTIDE SEQUENCE</scope>
    <source>
        <strain evidence="1">B73</strain>
    </source>
</reference>
<proteinExistence type="evidence at transcript level"/>
<name>C4IYV6_MAIZE</name>
<protein>
    <submittedName>
        <fullName evidence="1">Uncharacterized protein</fullName>
    </submittedName>
</protein>
<evidence type="ECO:0000313" key="1">
    <source>
        <dbReference type="EMBL" id="ACR34106.1"/>
    </source>
</evidence>
<accession>C4IYV6</accession>
<sequence length="53" mass="6050">MGYTYIRRPSPPALSTIHNRTKLQPGINTTLVLLIDDHLVSIFHPGTWLIHPF</sequence>
<dbReference type="AlphaFoldDB" id="C4IYV6"/>
<reference evidence="1" key="2">
    <citation type="submission" date="2012-06" db="EMBL/GenBank/DDBJ databases">
        <authorList>
            <person name="Yu Y."/>
            <person name="Currie J."/>
            <person name="Lomeli R."/>
            <person name="Angelova A."/>
            <person name="Collura K."/>
            <person name="Wissotski M."/>
            <person name="Campos D."/>
            <person name="Kudrna D."/>
            <person name="Golser W."/>
            <person name="Ashely E."/>
            <person name="Descour A."/>
            <person name="Fernandes J."/>
            <person name="Soderlund C."/>
            <person name="Walbot V."/>
        </authorList>
    </citation>
    <scope>NUCLEOTIDE SEQUENCE</scope>
    <source>
        <strain evidence="1">B73</strain>
    </source>
</reference>